<evidence type="ECO:0000313" key="4">
    <source>
        <dbReference type="Proteomes" id="UP000663829"/>
    </source>
</evidence>
<dbReference type="PANTHER" id="PTHR45662">
    <property type="entry name" value="PHOSPHATIDYLINOSITIDE PHOSPHATASE SAC1"/>
    <property type="match status" value="1"/>
</dbReference>
<dbReference type="InterPro" id="IPR022158">
    <property type="entry name" value="Inositol_phosphatase"/>
</dbReference>
<feature type="domain" description="SAC" evidence="1">
    <location>
        <begin position="1"/>
        <end position="176"/>
    </location>
</feature>
<gene>
    <name evidence="2" type="ORF">GPM918_LOCUS18403</name>
    <name evidence="3" type="ORF">SRO942_LOCUS18399</name>
</gene>
<evidence type="ECO:0000313" key="2">
    <source>
        <dbReference type="EMBL" id="CAF1093889.1"/>
    </source>
</evidence>
<dbReference type="Proteomes" id="UP000681722">
    <property type="component" value="Unassembled WGS sequence"/>
</dbReference>
<protein>
    <recommendedName>
        <fullName evidence="1">SAC domain-containing protein</fullName>
    </recommendedName>
</protein>
<dbReference type="PROSITE" id="PS50275">
    <property type="entry name" value="SAC"/>
    <property type="match status" value="1"/>
</dbReference>
<dbReference type="Proteomes" id="UP000663829">
    <property type="component" value="Unassembled WGS sequence"/>
</dbReference>
<dbReference type="EMBL" id="CAJNOQ010005306">
    <property type="protein sequence ID" value="CAF1093889.1"/>
    <property type="molecule type" value="Genomic_DNA"/>
</dbReference>
<dbReference type="GO" id="GO:2001135">
    <property type="term" value="P:regulation of endocytic recycling"/>
    <property type="evidence" value="ECO:0007669"/>
    <property type="project" value="TreeGrafter"/>
</dbReference>
<dbReference type="GO" id="GO:0046856">
    <property type="term" value="P:phosphatidylinositol dephosphorylation"/>
    <property type="evidence" value="ECO:0007669"/>
    <property type="project" value="TreeGrafter"/>
</dbReference>
<comment type="caution">
    <text evidence="2">The sequence shown here is derived from an EMBL/GenBank/DDBJ whole genome shotgun (WGS) entry which is preliminary data.</text>
</comment>
<organism evidence="2 4">
    <name type="scientific">Didymodactylos carnosus</name>
    <dbReference type="NCBI Taxonomy" id="1234261"/>
    <lineage>
        <taxon>Eukaryota</taxon>
        <taxon>Metazoa</taxon>
        <taxon>Spiralia</taxon>
        <taxon>Gnathifera</taxon>
        <taxon>Rotifera</taxon>
        <taxon>Eurotatoria</taxon>
        <taxon>Bdelloidea</taxon>
        <taxon>Philodinida</taxon>
        <taxon>Philodinidae</taxon>
        <taxon>Didymodactylos</taxon>
    </lineage>
</organism>
<name>A0A814NMB7_9BILA</name>
<dbReference type="PANTHER" id="PTHR45662:SF8">
    <property type="entry name" value="PHOSPHATIDYLINOSITIDE PHOSPHATASE SAC2"/>
    <property type="match status" value="1"/>
</dbReference>
<dbReference type="Pfam" id="PF02383">
    <property type="entry name" value="Syja_N"/>
    <property type="match status" value="1"/>
</dbReference>
<proteinExistence type="predicted"/>
<dbReference type="GO" id="GO:0005769">
    <property type="term" value="C:early endosome"/>
    <property type="evidence" value="ECO:0007669"/>
    <property type="project" value="TreeGrafter"/>
</dbReference>
<dbReference type="Pfam" id="PF12456">
    <property type="entry name" value="hSac2"/>
    <property type="match status" value="1"/>
</dbReference>
<keyword evidence="4" id="KW-1185">Reference proteome</keyword>
<evidence type="ECO:0000313" key="3">
    <source>
        <dbReference type="EMBL" id="CAF3859228.1"/>
    </source>
</evidence>
<dbReference type="OrthoDB" id="405996at2759"/>
<dbReference type="EMBL" id="CAJOBC010005305">
    <property type="protein sequence ID" value="CAF3859228.1"/>
    <property type="molecule type" value="Genomic_DNA"/>
</dbReference>
<sequence>MTHAYDESHQAFIKHITREALEYGKLISISLVEEMNKESILSDAYFNHVFDLNDKNLTYITFDFHEYCKGLRFDNVITLLDLLEEKNILREMKFCWITKNEMVSEQSSIFRINCVDCLDRTNVVQAAISKTIIEIMLRKIALCDVEIDRGLEEHTRTLFQTLWADNGDAISRQYAGTDAMKGDFTRTGRRDFKGVFQDGKISANRYYRRFKKDTVRQKCYDAMQNVQAPKPLMISPNSNRQLDLVETELSSSNTLIDNMIDEEKTINEETQLAKNVSEETFRQLMLDCRKMFVPETEDCFGTWLLIDDSDNGGSIEQTEPDSVLVLTSLRYFIVCYDETFQKVVTFKETPLESIERVEVDNHSGGYYHAFRGTYVQVFNTSVLIVNNTDEINDYIKTIAQMITSITNFFAKKTLNVLNKTLDKVDSLPNEIEQFQKRMSFSATEISPTVNKVPVTMDKIKNIGMKLTNFAKRTPAAFSKLTTGAKQMSNETISTLSQAIVETALVLPVRGKSPSPSVLRRSRTPTPVAEHLARPSKDDRSPVVVFRHVSSESQLQILKPEVENVLIAPTPVTDALSQTAKQRLIDKMNERYKRLKTTNNETKCIFLLSPDIRLNNEN</sequence>
<dbReference type="GO" id="GO:0043812">
    <property type="term" value="F:phosphatidylinositol-4-phosphate phosphatase activity"/>
    <property type="evidence" value="ECO:0007669"/>
    <property type="project" value="TreeGrafter"/>
</dbReference>
<dbReference type="GO" id="GO:0045334">
    <property type="term" value="C:clathrin-coated endocytic vesicle"/>
    <property type="evidence" value="ECO:0007669"/>
    <property type="project" value="TreeGrafter"/>
</dbReference>
<evidence type="ECO:0000259" key="1">
    <source>
        <dbReference type="PROSITE" id="PS50275"/>
    </source>
</evidence>
<dbReference type="InterPro" id="IPR002013">
    <property type="entry name" value="SAC_dom"/>
</dbReference>
<reference evidence="2" key="1">
    <citation type="submission" date="2021-02" db="EMBL/GenBank/DDBJ databases">
        <authorList>
            <person name="Nowell W R."/>
        </authorList>
    </citation>
    <scope>NUCLEOTIDE SEQUENCE</scope>
</reference>
<dbReference type="AlphaFoldDB" id="A0A814NMB7"/>
<accession>A0A814NMB7</accession>